<keyword evidence="3" id="KW-0808">Transferase</keyword>
<dbReference type="GO" id="GO:0016740">
    <property type="term" value="F:transferase activity"/>
    <property type="evidence" value="ECO:0007669"/>
    <property type="project" value="UniProtKB-KW"/>
</dbReference>
<name>A7XEF4_AGRVI</name>
<dbReference type="PROSITE" id="PS50405">
    <property type="entry name" value="GST_CTER"/>
    <property type="match status" value="1"/>
</dbReference>
<evidence type="ECO:0000259" key="1">
    <source>
        <dbReference type="PROSITE" id="PS50404"/>
    </source>
</evidence>
<sequence length="211" mass="23058">MSAITLLQLRSWNENCYRVTACCCPGFGATYVNPCHPYGARAREEQTPAMLALNPLGELPVLKDGEQVLYGTQAILAHLARVYDPSGTWLPLDPAIFGGVMQWTLFSAAPLGCAVTGPAGGAVLADRVIFEVLKASSRPAFRIMDDHMTLRQMDGCEWFAGAGPTIADLALFPSFALSRDYGIDHDEFPALRRWIKRFRTVAGFLDHAGHT</sequence>
<accession>A7XEF4</accession>
<reference evidence="3" key="1">
    <citation type="submission" date="2004-08" db="EMBL/GenBank/DDBJ databases">
        <title>Mutation in Agrobacterium vitis may affect grape necrosis and tobacco hypersensitive response.</title>
        <authorList>
            <person name="Hao G."/>
            <person name="Burr T.J."/>
        </authorList>
    </citation>
    <scope>NUCLEOTIDE SEQUENCE</scope>
    <source>
        <strain evidence="3">F2/5</strain>
    </source>
</reference>
<feature type="domain" description="GST C-terminal" evidence="2">
    <location>
        <begin position="93"/>
        <end position="211"/>
    </location>
</feature>
<dbReference type="SUPFAM" id="SSF47616">
    <property type="entry name" value="GST C-terminal domain-like"/>
    <property type="match status" value="1"/>
</dbReference>
<dbReference type="SFLD" id="SFLDS00019">
    <property type="entry name" value="Glutathione_Transferase_(cytos"/>
    <property type="match status" value="1"/>
</dbReference>
<dbReference type="InterPro" id="IPR004045">
    <property type="entry name" value="Glutathione_S-Trfase_N"/>
</dbReference>
<protein>
    <submittedName>
        <fullName evidence="3">Putative glutathione S-transferase</fullName>
    </submittedName>
</protein>
<dbReference type="Gene3D" id="1.20.1050.10">
    <property type="match status" value="1"/>
</dbReference>
<dbReference type="InterPro" id="IPR036282">
    <property type="entry name" value="Glutathione-S-Trfase_C_sf"/>
</dbReference>
<dbReference type="PANTHER" id="PTHR44051:SF8">
    <property type="entry name" value="GLUTATHIONE S-TRANSFERASE GSTA"/>
    <property type="match status" value="1"/>
</dbReference>
<dbReference type="Gene3D" id="3.40.30.10">
    <property type="entry name" value="Glutaredoxin"/>
    <property type="match status" value="1"/>
</dbReference>
<dbReference type="Pfam" id="PF13417">
    <property type="entry name" value="GST_N_3"/>
    <property type="match status" value="1"/>
</dbReference>
<evidence type="ECO:0000313" key="3">
    <source>
        <dbReference type="EMBL" id="AAW78386.1"/>
    </source>
</evidence>
<dbReference type="AlphaFoldDB" id="A7XEF4"/>
<dbReference type="PANTHER" id="PTHR44051">
    <property type="entry name" value="GLUTATHIONE S-TRANSFERASE-RELATED"/>
    <property type="match status" value="1"/>
</dbReference>
<dbReference type="InterPro" id="IPR010987">
    <property type="entry name" value="Glutathione-S-Trfase_C-like"/>
</dbReference>
<dbReference type="SUPFAM" id="SSF52833">
    <property type="entry name" value="Thioredoxin-like"/>
    <property type="match status" value="1"/>
</dbReference>
<dbReference type="Pfam" id="PF13410">
    <property type="entry name" value="GST_C_2"/>
    <property type="match status" value="1"/>
</dbReference>
<evidence type="ECO:0000259" key="2">
    <source>
        <dbReference type="PROSITE" id="PS50405"/>
    </source>
</evidence>
<dbReference type="InterPro" id="IPR036249">
    <property type="entry name" value="Thioredoxin-like_sf"/>
</dbReference>
<proteinExistence type="predicted"/>
<dbReference type="InterPro" id="IPR040079">
    <property type="entry name" value="Glutathione_S-Trfase"/>
</dbReference>
<dbReference type="PROSITE" id="PS50404">
    <property type="entry name" value="GST_NTER"/>
    <property type="match status" value="1"/>
</dbReference>
<dbReference type="EMBL" id="AY738617">
    <property type="protein sequence ID" value="AAW78386.1"/>
    <property type="molecule type" value="Genomic_DNA"/>
</dbReference>
<feature type="domain" description="GST N-terminal" evidence="1">
    <location>
        <begin position="1"/>
        <end position="87"/>
    </location>
</feature>
<organism evidence="3">
    <name type="scientific">Agrobacterium vitis</name>
    <name type="common">Rhizobium vitis</name>
    <dbReference type="NCBI Taxonomy" id="373"/>
    <lineage>
        <taxon>Bacteria</taxon>
        <taxon>Pseudomonadati</taxon>
        <taxon>Pseudomonadota</taxon>
        <taxon>Alphaproteobacteria</taxon>
        <taxon>Hyphomicrobiales</taxon>
        <taxon>Rhizobiaceae</taxon>
        <taxon>Rhizobium/Agrobacterium group</taxon>
        <taxon>Agrobacterium</taxon>
    </lineage>
</organism>